<protein>
    <submittedName>
        <fullName evidence="4">Acyl--CoA ligase</fullName>
    </submittedName>
</protein>
<feature type="transmembrane region" description="Helical" evidence="1">
    <location>
        <begin position="246"/>
        <end position="269"/>
    </location>
</feature>
<accession>A0A934WTP9</accession>
<proteinExistence type="predicted"/>
<keyword evidence="1" id="KW-1133">Transmembrane helix</keyword>
<evidence type="ECO:0000313" key="4">
    <source>
        <dbReference type="EMBL" id="MBK6089739.1"/>
    </source>
</evidence>
<evidence type="ECO:0000259" key="3">
    <source>
        <dbReference type="Pfam" id="PF13193"/>
    </source>
</evidence>
<dbReference type="Gene3D" id="3.30.300.30">
    <property type="match status" value="1"/>
</dbReference>
<dbReference type="InterPro" id="IPR050237">
    <property type="entry name" value="ATP-dep_AMP-bd_enzyme"/>
</dbReference>
<name>A0A934WTP9_9FIRM</name>
<dbReference type="Proteomes" id="UP000633365">
    <property type="component" value="Unassembled WGS sequence"/>
</dbReference>
<dbReference type="InterPro" id="IPR025110">
    <property type="entry name" value="AMP-bd_C"/>
</dbReference>
<keyword evidence="5" id="KW-1185">Reference proteome</keyword>
<feature type="domain" description="AMP-binding enzyme C-terminal" evidence="3">
    <location>
        <begin position="466"/>
        <end position="543"/>
    </location>
</feature>
<keyword evidence="4" id="KW-0436">Ligase</keyword>
<evidence type="ECO:0000259" key="2">
    <source>
        <dbReference type="Pfam" id="PF00501"/>
    </source>
</evidence>
<dbReference type="PROSITE" id="PS00455">
    <property type="entry name" value="AMP_BINDING"/>
    <property type="match status" value="1"/>
</dbReference>
<dbReference type="PANTHER" id="PTHR43767">
    <property type="entry name" value="LONG-CHAIN-FATTY-ACID--COA LIGASE"/>
    <property type="match status" value="1"/>
</dbReference>
<keyword evidence="1" id="KW-0812">Transmembrane</keyword>
<dbReference type="GO" id="GO:0016878">
    <property type="term" value="F:acid-thiol ligase activity"/>
    <property type="evidence" value="ECO:0007669"/>
    <property type="project" value="UniProtKB-ARBA"/>
</dbReference>
<dbReference type="Gene3D" id="3.40.50.980">
    <property type="match status" value="2"/>
</dbReference>
<dbReference type="PANTHER" id="PTHR43767:SF1">
    <property type="entry name" value="NONRIBOSOMAL PEPTIDE SYNTHASE PES1 (EUROFUNG)-RELATED"/>
    <property type="match status" value="1"/>
</dbReference>
<comment type="caution">
    <text evidence="4">The sequence shown here is derived from an EMBL/GenBank/DDBJ whole genome shotgun (WGS) entry which is preliminary data.</text>
</comment>
<dbReference type="SUPFAM" id="SSF56801">
    <property type="entry name" value="Acetyl-CoA synthetase-like"/>
    <property type="match status" value="1"/>
</dbReference>
<dbReference type="InterPro" id="IPR000873">
    <property type="entry name" value="AMP-dep_synth/lig_dom"/>
</dbReference>
<dbReference type="EMBL" id="JAEQMG010000149">
    <property type="protein sequence ID" value="MBK6089739.1"/>
    <property type="molecule type" value="Genomic_DNA"/>
</dbReference>
<dbReference type="AlphaFoldDB" id="A0A934WTP9"/>
<reference evidence="4" key="1">
    <citation type="submission" date="2021-01" db="EMBL/GenBank/DDBJ databases">
        <title>Genome public.</title>
        <authorList>
            <person name="Liu C."/>
            <person name="Sun Q."/>
        </authorList>
    </citation>
    <scope>NUCLEOTIDE SEQUENCE</scope>
    <source>
        <strain evidence="4">M6</strain>
    </source>
</reference>
<feature type="domain" description="AMP-dependent synthetase/ligase" evidence="2">
    <location>
        <begin position="20"/>
        <end position="410"/>
    </location>
</feature>
<dbReference type="Gene3D" id="2.30.38.10">
    <property type="entry name" value="Luciferase, Domain 3"/>
    <property type="match status" value="1"/>
</dbReference>
<gene>
    <name evidence="4" type="ORF">JKK62_14000</name>
</gene>
<evidence type="ECO:0000313" key="5">
    <source>
        <dbReference type="Proteomes" id="UP000633365"/>
    </source>
</evidence>
<dbReference type="Pfam" id="PF00501">
    <property type="entry name" value="AMP-binding"/>
    <property type="match status" value="1"/>
</dbReference>
<dbReference type="InterPro" id="IPR045851">
    <property type="entry name" value="AMP-bd_C_sf"/>
</dbReference>
<dbReference type="Pfam" id="PF13193">
    <property type="entry name" value="AMP-binding_C"/>
    <property type="match status" value="1"/>
</dbReference>
<sequence length="561" mass="63433">MSETYQIDYPRLTMYQMVENCANINPKDNALEFYGRLITYGELIRRIERCAKAFKALGIRKGDAVTLCMPNTPQTVECFYALNRIGAIANMIHPQSAQNEITYYLNLSESKAIVTIDLFCETVQNAIDNADHPVKAIICRMQDELPFFLSVAYFVKKGKDYMKYPNTDYGMLYKDFLKGADRIESVENEPFEQDRTSVILYSGGTSGQPKGICLTDFNFNALAMQGFEALNFDTKRGMKLLSCMPMFHGFGLGINIHVGLVLGALCMLMPTFNKHTYAKALLQKKPNFIAGVPTIFEALLHLPELEGKDLSYLFGMFCGGDSLSVELKRKIDAFLHEHNAHIQVREGYGLTECVTASCLTPTNEYRENSIGLPFPDMVYQIVRPGTDDVLPFGEEGEIILRGPTLMKGYLKNPEETAKTLRRLADGNIWLYTGDLGYMDEDGYVYFKQRIKRMIITNGYNVYPGAIENVIDGVDEVAYSCVIGVKDPRRMQRVRAYIVLHDGVEPTDALKQKIMDELELHIAKYALPKEIIFRDELPKTLVGKVAYRKLEEEANAEEEAKA</sequence>
<dbReference type="RefSeq" id="WP_201428446.1">
    <property type="nucleotide sequence ID" value="NZ_JAEQMG010000149.1"/>
</dbReference>
<evidence type="ECO:0000256" key="1">
    <source>
        <dbReference type="SAM" id="Phobius"/>
    </source>
</evidence>
<keyword evidence="1" id="KW-0472">Membrane</keyword>
<dbReference type="InterPro" id="IPR020845">
    <property type="entry name" value="AMP-binding_CS"/>
</dbReference>
<organism evidence="4 5">
    <name type="scientific">Ruminococcus difficilis</name>
    <dbReference type="NCBI Taxonomy" id="2763069"/>
    <lineage>
        <taxon>Bacteria</taxon>
        <taxon>Bacillati</taxon>
        <taxon>Bacillota</taxon>
        <taxon>Clostridia</taxon>
        <taxon>Eubacteriales</taxon>
        <taxon>Oscillospiraceae</taxon>
        <taxon>Ruminococcus</taxon>
    </lineage>
</organism>